<organism evidence="2 3">
    <name type="scientific">Aspergillus japonicus CBS 114.51</name>
    <dbReference type="NCBI Taxonomy" id="1448312"/>
    <lineage>
        <taxon>Eukaryota</taxon>
        <taxon>Fungi</taxon>
        <taxon>Dikarya</taxon>
        <taxon>Ascomycota</taxon>
        <taxon>Pezizomycotina</taxon>
        <taxon>Eurotiomycetes</taxon>
        <taxon>Eurotiomycetidae</taxon>
        <taxon>Eurotiales</taxon>
        <taxon>Aspergillaceae</taxon>
        <taxon>Aspergillus</taxon>
        <taxon>Aspergillus subgen. Circumdati</taxon>
    </lineage>
</organism>
<dbReference type="GeneID" id="37170528"/>
<dbReference type="EMBL" id="KZ824776">
    <property type="protein sequence ID" value="RAH84971.1"/>
    <property type="molecule type" value="Genomic_DNA"/>
</dbReference>
<feature type="transmembrane region" description="Helical" evidence="1">
    <location>
        <begin position="56"/>
        <end position="89"/>
    </location>
</feature>
<reference evidence="2 3" key="1">
    <citation type="submission" date="2018-02" db="EMBL/GenBank/DDBJ databases">
        <title>The genomes of Aspergillus section Nigri reveals drivers in fungal speciation.</title>
        <authorList>
            <consortium name="DOE Joint Genome Institute"/>
            <person name="Vesth T.C."/>
            <person name="Nybo J."/>
            <person name="Theobald S."/>
            <person name="Brandl J."/>
            <person name="Frisvad J.C."/>
            <person name="Nielsen K.F."/>
            <person name="Lyhne E.K."/>
            <person name="Kogle M.E."/>
            <person name="Kuo A."/>
            <person name="Riley R."/>
            <person name="Clum A."/>
            <person name="Nolan M."/>
            <person name="Lipzen A."/>
            <person name="Salamov A."/>
            <person name="Henrissat B."/>
            <person name="Wiebenga A."/>
            <person name="De vries R.P."/>
            <person name="Grigoriev I.V."/>
            <person name="Mortensen U.H."/>
            <person name="Andersen M.R."/>
            <person name="Baker S.E."/>
        </authorList>
    </citation>
    <scope>NUCLEOTIDE SEQUENCE [LARGE SCALE GENOMIC DNA]</scope>
    <source>
        <strain evidence="2 3">CBS 114.51</strain>
    </source>
</reference>
<keyword evidence="3" id="KW-1185">Reference proteome</keyword>
<protein>
    <submittedName>
        <fullName evidence="2">Uncharacterized protein</fullName>
    </submittedName>
</protein>
<gene>
    <name evidence="2" type="ORF">BO86DRAFT_210671</name>
</gene>
<evidence type="ECO:0000313" key="3">
    <source>
        <dbReference type="Proteomes" id="UP000249497"/>
    </source>
</evidence>
<evidence type="ECO:0000256" key="1">
    <source>
        <dbReference type="SAM" id="Phobius"/>
    </source>
</evidence>
<keyword evidence="1" id="KW-0472">Membrane</keyword>
<proteinExistence type="predicted"/>
<dbReference type="Proteomes" id="UP000249497">
    <property type="component" value="Unassembled WGS sequence"/>
</dbReference>
<sequence length="166" mass="18532">MSRGKDRTGADAYHRRSNTGYQSDVISYLPFWQGIPPSNVTSPSLKISLVPKSRRFIFFFLSSSLLLDFLHLSCFFPLPFSTFLSFLLLKTITQTHSLPTLQLSTQMGYREEPLFKEGYATDVLTAEESTVQAPPGDNELHRALKARHITMIGAAPFSPAAHAIPL</sequence>
<dbReference type="AlphaFoldDB" id="A0A8T8XA75"/>
<dbReference type="RefSeq" id="XP_025530865.1">
    <property type="nucleotide sequence ID" value="XM_025666836.1"/>
</dbReference>
<keyword evidence="1" id="KW-1133">Transmembrane helix</keyword>
<accession>A0A8T8XA75</accession>
<name>A0A8T8XA75_ASPJA</name>
<evidence type="ECO:0000313" key="2">
    <source>
        <dbReference type="EMBL" id="RAH84971.1"/>
    </source>
</evidence>
<keyword evidence="1" id="KW-0812">Transmembrane</keyword>